<organism evidence="3 4">
    <name type="scientific">Jeotgalibacillus terrae</name>
    <dbReference type="NCBI Taxonomy" id="587735"/>
    <lineage>
        <taxon>Bacteria</taxon>
        <taxon>Bacillati</taxon>
        <taxon>Bacillota</taxon>
        <taxon>Bacilli</taxon>
        <taxon>Bacillales</taxon>
        <taxon>Caryophanaceae</taxon>
        <taxon>Jeotgalibacillus</taxon>
    </lineage>
</organism>
<keyword evidence="4" id="KW-1185">Reference proteome</keyword>
<sequence length="412" mass="45678">MTIQKPTEKEIEHQLKQLPVIKNRLSAEDVYQHIHLRNRPKKNFPWMPAVAGTAAAALMLILGPGLFNQDTPSSEESSSDMAMTVNDESAKSNVQESEREESSDTRIEESNSVTPEEETAETTVEEEGEAAAAADEELETVEIESTQESGLLFEEDLGGSQYFEAALVTEDAYVIPYTFVVPESEESLSAASLYLKWAEVIDEQQMGFMDYHPVSSNLTEEGEIITGMINELENKTQGSSAALLIDVLKETFGSDYDQFRIVDENNEAAEVGAFGIVESYPLNHDQKGFYVYENNNGTYYYAKSNENFTTLQEALTAIEDEVPNDRYTSPVPENIDVNYEVIGNEVIVTFEGNINELTAEEKIKMVESILLTAESFSMSSVQFDGIEPGFIEGYDFSAPVPVPVGGNIAYLQ</sequence>
<evidence type="ECO:0000256" key="1">
    <source>
        <dbReference type="SAM" id="MobiDB-lite"/>
    </source>
</evidence>
<feature type="compositionally biased region" description="Polar residues" evidence="1">
    <location>
        <begin position="69"/>
        <end position="81"/>
    </location>
</feature>
<protein>
    <submittedName>
        <fullName evidence="3">Uncharacterized protein</fullName>
    </submittedName>
</protein>
<keyword evidence="2" id="KW-1133">Transmembrane helix</keyword>
<feature type="compositionally biased region" description="Basic and acidic residues" evidence="1">
    <location>
        <begin position="96"/>
        <end position="109"/>
    </location>
</feature>
<reference evidence="4" key="1">
    <citation type="journal article" date="2019" name="Int. J. Syst. Evol. Microbiol.">
        <title>The Global Catalogue of Microorganisms (GCM) 10K type strain sequencing project: providing services to taxonomists for standard genome sequencing and annotation.</title>
        <authorList>
            <consortium name="The Broad Institute Genomics Platform"/>
            <consortium name="The Broad Institute Genome Sequencing Center for Infectious Disease"/>
            <person name="Wu L."/>
            <person name="Ma J."/>
        </authorList>
    </citation>
    <scope>NUCLEOTIDE SEQUENCE [LARGE SCALE GENOMIC DNA]</scope>
    <source>
        <strain evidence="4">KCTC 13528</strain>
    </source>
</reference>
<evidence type="ECO:0000313" key="4">
    <source>
        <dbReference type="Proteomes" id="UP001597561"/>
    </source>
</evidence>
<feature type="region of interest" description="Disordered" evidence="1">
    <location>
        <begin position="69"/>
        <end position="145"/>
    </location>
</feature>
<evidence type="ECO:0000313" key="3">
    <source>
        <dbReference type="EMBL" id="MFD2913031.1"/>
    </source>
</evidence>
<accession>A0ABW5ZKF2</accession>
<evidence type="ECO:0000256" key="2">
    <source>
        <dbReference type="SAM" id="Phobius"/>
    </source>
</evidence>
<dbReference type="Proteomes" id="UP001597561">
    <property type="component" value="Unassembled WGS sequence"/>
</dbReference>
<feature type="compositionally biased region" description="Acidic residues" evidence="1">
    <location>
        <begin position="115"/>
        <end position="142"/>
    </location>
</feature>
<dbReference type="RefSeq" id="WP_204727722.1">
    <property type="nucleotide sequence ID" value="NZ_JAFBDK010000001.1"/>
</dbReference>
<dbReference type="EMBL" id="JBHUPG010000027">
    <property type="protein sequence ID" value="MFD2913031.1"/>
    <property type="molecule type" value="Genomic_DNA"/>
</dbReference>
<comment type="caution">
    <text evidence="3">The sequence shown here is derived from an EMBL/GenBank/DDBJ whole genome shotgun (WGS) entry which is preliminary data.</text>
</comment>
<name>A0ABW5ZKF2_9BACL</name>
<gene>
    <name evidence="3" type="ORF">ACFS5P_14185</name>
</gene>
<keyword evidence="2" id="KW-0472">Membrane</keyword>
<proteinExistence type="predicted"/>
<feature type="transmembrane region" description="Helical" evidence="2">
    <location>
        <begin position="46"/>
        <end position="67"/>
    </location>
</feature>
<keyword evidence="2" id="KW-0812">Transmembrane</keyword>